<dbReference type="Gene3D" id="2.30.130.100">
    <property type="match status" value="1"/>
</dbReference>
<dbReference type="EMBL" id="GIKN01004354">
    <property type="protein sequence ID" value="NIE46627.1"/>
    <property type="molecule type" value="Transcribed_RNA"/>
</dbReference>
<evidence type="ECO:0000256" key="6">
    <source>
        <dbReference type="RuleBase" id="RU369006"/>
    </source>
</evidence>
<comment type="function">
    <text evidence="6">Salivary chemokine-binding protein which binds to host chemokines.</text>
</comment>
<evidence type="ECO:0000256" key="5">
    <source>
        <dbReference type="ARBA" id="ARBA00023180"/>
    </source>
</evidence>
<evidence type="ECO:0000256" key="2">
    <source>
        <dbReference type="ARBA" id="ARBA00022525"/>
    </source>
</evidence>
<proteinExistence type="predicted"/>
<dbReference type="Pfam" id="PF19429">
    <property type="entry name" value="EVA_Class_A"/>
    <property type="match status" value="1"/>
</dbReference>
<sequence length="206" mass="22353">MNVWWCLFLLIAVASSQENASNGVSMDANPPHAPGCGDMNGQSGATNSSTSSTEKTPPSTSTTKPTAPPSTSTTPSTTTTQATTTTPSTTTTSSTTTTRDARQGGNGRYAVRVNKRGCVRKVLTSHGSEYPASCRVRCPLYDRILPDRMTCLKVIRNQLQERRSVAKLMCWKGYCIDGVCVTTHRSQQCEVPENRTYTRRPNPLAE</sequence>
<dbReference type="InterPro" id="IPR045797">
    <property type="entry name" value="EVA_Class_A"/>
</dbReference>
<evidence type="ECO:0000256" key="8">
    <source>
        <dbReference type="SAM" id="SignalP"/>
    </source>
</evidence>
<name>A0A6G5A9C1_RHIMP</name>
<keyword evidence="2 6" id="KW-0964">Secreted</keyword>
<evidence type="ECO:0000256" key="1">
    <source>
        <dbReference type="ARBA" id="ARBA00004613"/>
    </source>
</evidence>
<reference evidence="9" key="1">
    <citation type="submission" date="2020-03" db="EMBL/GenBank/DDBJ databases">
        <title>A transcriptome and proteome of the tick Rhipicephalus microplus shaped by the genetic composition of its hosts and developmental stage.</title>
        <authorList>
            <person name="Garcia G.R."/>
            <person name="Ribeiro J.M.C."/>
            <person name="Maruyama S.R."/>
            <person name="Gardinasse L.G."/>
            <person name="Nelson K."/>
            <person name="Ferreira B.R."/>
            <person name="Andrade T.G."/>
            <person name="Santos I.K.F.M."/>
        </authorList>
    </citation>
    <scope>NUCLEOTIDE SEQUENCE</scope>
    <source>
        <strain evidence="9">NSGR</strain>
        <tissue evidence="9">Salivary glands</tissue>
    </source>
</reference>
<accession>A0A6G5A9C1</accession>
<dbReference type="GO" id="GO:0019957">
    <property type="term" value="F:C-C chemokine binding"/>
    <property type="evidence" value="ECO:0007669"/>
    <property type="project" value="InterPro"/>
</dbReference>
<feature type="signal peptide" evidence="8">
    <location>
        <begin position="1"/>
        <end position="16"/>
    </location>
</feature>
<dbReference type="GO" id="GO:0005576">
    <property type="term" value="C:extracellular region"/>
    <property type="evidence" value="ECO:0007669"/>
    <property type="project" value="UniProtKB-SubCell"/>
</dbReference>
<feature type="chain" id="PRO_5026283787" description="Evasin" evidence="8">
    <location>
        <begin position="17"/>
        <end position="206"/>
    </location>
</feature>
<protein>
    <recommendedName>
        <fullName evidence="6">Evasin</fullName>
    </recommendedName>
</protein>
<keyword evidence="4 6" id="KW-1015">Disulfide bond</keyword>
<comment type="subcellular location">
    <subcellularLocation>
        <location evidence="1 6">Secreted</location>
    </subcellularLocation>
</comment>
<organism evidence="9">
    <name type="scientific">Rhipicephalus microplus</name>
    <name type="common">Cattle tick</name>
    <name type="synonym">Boophilus microplus</name>
    <dbReference type="NCBI Taxonomy" id="6941"/>
    <lineage>
        <taxon>Eukaryota</taxon>
        <taxon>Metazoa</taxon>
        <taxon>Ecdysozoa</taxon>
        <taxon>Arthropoda</taxon>
        <taxon>Chelicerata</taxon>
        <taxon>Arachnida</taxon>
        <taxon>Acari</taxon>
        <taxon>Parasitiformes</taxon>
        <taxon>Ixodida</taxon>
        <taxon>Ixodoidea</taxon>
        <taxon>Ixodidae</taxon>
        <taxon>Rhipicephalinae</taxon>
        <taxon>Rhipicephalus</taxon>
        <taxon>Boophilus</taxon>
    </lineage>
</organism>
<evidence type="ECO:0000256" key="7">
    <source>
        <dbReference type="SAM" id="MobiDB-lite"/>
    </source>
</evidence>
<dbReference type="AlphaFoldDB" id="A0A6G5A9C1"/>
<keyword evidence="5 6" id="KW-0325">Glycoprotein</keyword>
<dbReference type="VEuPathDB" id="VectorBase:LOC119179951"/>
<evidence type="ECO:0000256" key="4">
    <source>
        <dbReference type="ARBA" id="ARBA00023157"/>
    </source>
</evidence>
<evidence type="ECO:0000313" key="9">
    <source>
        <dbReference type="EMBL" id="NIE46627.1"/>
    </source>
</evidence>
<feature type="region of interest" description="Disordered" evidence="7">
    <location>
        <begin position="21"/>
        <end position="107"/>
    </location>
</feature>
<evidence type="ECO:0000256" key="3">
    <source>
        <dbReference type="ARBA" id="ARBA00022729"/>
    </source>
</evidence>
<keyword evidence="3 6" id="KW-0732">Signal</keyword>
<feature type="compositionally biased region" description="Low complexity" evidence="7">
    <location>
        <begin position="48"/>
        <end position="98"/>
    </location>
</feature>